<dbReference type="EMBL" id="SMLB01000002">
    <property type="protein sequence ID" value="TDD72579.1"/>
    <property type="molecule type" value="Genomic_DNA"/>
</dbReference>
<organism evidence="2 3">
    <name type="scientific">Jiangella aurantiaca</name>
    <dbReference type="NCBI Taxonomy" id="2530373"/>
    <lineage>
        <taxon>Bacteria</taxon>
        <taxon>Bacillati</taxon>
        <taxon>Actinomycetota</taxon>
        <taxon>Actinomycetes</taxon>
        <taxon>Jiangellales</taxon>
        <taxon>Jiangellaceae</taxon>
        <taxon>Jiangella</taxon>
    </lineage>
</organism>
<feature type="transmembrane region" description="Helical" evidence="1">
    <location>
        <begin position="20"/>
        <end position="44"/>
    </location>
</feature>
<feature type="transmembrane region" description="Helical" evidence="1">
    <location>
        <begin position="50"/>
        <end position="69"/>
    </location>
</feature>
<feature type="transmembrane region" description="Helical" evidence="1">
    <location>
        <begin position="143"/>
        <end position="170"/>
    </location>
</feature>
<dbReference type="PANTHER" id="PTHR23542">
    <property type="match status" value="1"/>
</dbReference>
<sequence>MPVARRYAILLRTPAVPSRLAATFLSATVLGMLSLTLVLCMRQWTGSTALAGVASGLFSLGNAIGLVVQGRLLDRYPDHRVVIGAGSTCGATLLGLVAAGVARWPVGWVLLLCLLAGVSVPAVTAAVRAWLPTVLASTDLRGAAYALLAVVFQTALAAGPIIVSLCVIVTGPELALGTAALLILLVVRVHTVGSPGAAGSCAKPGGGRARPWARGLEYVLAVAAISGAGFGIVLVTLPSIEADHRQPGLSGLLLGAVALGELAGALSYGARRWPGSRRHQLATALATAAAAYGLAATLIDLTPALVAGLFLSGMAGGPVAVVLSALIDDVTGPGAVAGSYTLLVGAGLVAVAAGSAATGLVADRLPPALLLTVPGVLALVAAGFVLRRGAFASRGE</sequence>
<evidence type="ECO:0000313" key="2">
    <source>
        <dbReference type="EMBL" id="TDD72579.1"/>
    </source>
</evidence>
<dbReference type="RefSeq" id="WP_132101295.1">
    <property type="nucleotide sequence ID" value="NZ_SMLB01000002.1"/>
</dbReference>
<accession>A0A4R5AM19</accession>
<dbReference type="OrthoDB" id="5171875at2"/>
<feature type="transmembrane region" description="Helical" evidence="1">
    <location>
        <begin position="108"/>
        <end position="131"/>
    </location>
</feature>
<keyword evidence="1" id="KW-0472">Membrane</keyword>
<dbReference type="InterPro" id="IPR036259">
    <property type="entry name" value="MFS_trans_sf"/>
</dbReference>
<feature type="transmembrane region" description="Helical" evidence="1">
    <location>
        <begin position="176"/>
        <end position="197"/>
    </location>
</feature>
<dbReference type="InterPro" id="IPR011701">
    <property type="entry name" value="MFS"/>
</dbReference>
<feature type="transmembrane region" description="Helical" evidence="1">
    <location>
        <begin position="281"/>
        <end position="299"/>
    </location>
</feature>
<feature type="transmembrane region" description="Helical" evidence="1">
    <location>
        <begin position="305"/>
        <end position="327"/>
    </location>
</feature>
<feature type="transmembrane region" description="Helical" evidence="1">
    <location>
        <begin position="81"/>
        <end position="102"/>
    </location>
</feature>
<keyword evidence="3" id="KW-1185">Reference proteome</keyword>
<dbReference type="AlphaFoldDB" id="A0A4R5AM19"/>
<feature type="transmembrane region" description="Helical" evidence="1">
    <location>
        <begin position="218"/>
        <end position="237"/>
    </location>
</feature>
<evidence type="ECO:0000313" key="3">
    <source>
        <dbReference type="Proteomes" id="UP000295217"/>
    </source>
</evidence>
<dbReference type="Proteomes" id="UP000295217">
    <property type="component" value="Unassembled WGS sequence"/>
</dbReference>
<gene>
    <name evidence="2" type="ORF">E1262_01575</name>
</gene>
<dbReference type="GO" id="GO:0022857">
    <property type="term" value="F:transmembrane transporter activity"/>
    <property type="evidence" value="ECO:0007669"/>
    <property type="project" value="InterPro"/>
</dbReference>
<comment type="caution">
    <text evidence="2">The sequence shown here is derived from an EMBL/GenBank/DDBJ whole genome shotgun (WGS) entry which is preliminary data.</text>
</comment>
<dbReference type="Gene3D" id="1.20.1250.20">
    <property type="entry name" value="MFS general substrate transporter like domains"/>
    <property type="match status" value="2"/>
</dbReference>
<protein>
    <submittedName>
        <fullName evidence="2">MFS transporter</fullName>
    </submittedName>
</protein>
<feature type="transmembrane region" description="Helical" evidence="1">
    <location>
        <begin position="368"/>
        <end position="386"/>
    </location>
</feature>
<proteinExistence type="predicted"/>
<dbReference type="Pfam" id="PF07690">
    <property type="entry name" value="MFS_1"/>
    <property type="match status" value="1"/>
</dbReference>
<feature type="transmembrane region" description="Helical" evidence="1">
    <location>
        <begin position="339"/>
        <end position="362"/>
    </location>
</feature>
<dbReference type="SUPFAM" id="SSF103473">
    <property type="entry name" value="MFS general substrate transporter"/>
    <property type="match status" value="1"/>
</dbReference>
<name>A0A4R5AM19_9ACTN</name>
<keyword evidence="1" id="KW-0812">Transmembrane</keyword>
<evidence type="ECO:0000256" key="1">
    <source>
        <dbReference type="SAM" id="Phobius"/>
    </source>
</evidence>
<feature type="transmembrane region" description="Helical" evidence="1">
    <location>
        <begin position="249"/>
        <end position="269"/>
    </location>
</feature>
<reference evidence="2 3" key="1">
    <citation type="submission" date="2019-02" db="EMBL/GenBank/DDBJ databases">
        <title>Draft genome sequences of novel Actinobacteria.</title>
        <authorList>
            <person name="Sahin N."/>
            <person name="Ay H."/>
            <person name="Saygin H."/>
        </authorList>
    </citation>
    <scope>NUCLEOTIDE SEQUENCE [LARGE SCALE GENOMIC DNA]</scope>
    <source>
        <strain evidence="2 3">8K307</strain>
    </source>
</reference>
<dbReference type="PANTHER" id="PTHR23542:SF1">
    <property type="entry name" value="MAJOR FACILITATOR SUPERFAMILY (MFS) PROFILE DOMAIN-CONTAINING PROTEIN"/>
    <property type="match status" value="1"/>
</dbReference>
<keyword evidence="1" id="KW-1133">Transmembrane helix</keyword>